<comment type="caution">
    <text evidence="1">The sequence shown here is derived from an EMBL/GenBank/DDBJ whole genome shotgun (WGS) entry which is preliminary data.</text>
</comment>
<proteinExistence type="predicted"/>
<name>A0A232EMM4_9HYME</name>
<evidence type="ECO:0000313" key="2">
    <source>
        <dbReference type="Proteomes" id="UP000215335"/>
    </source>
</evidence>
<feature type="non-terminal residue" evidence="1">
    <location>
        <position position="1"/>
    </location>
</feature>
<dbReference type="EMBL" id="NNAY01003343">
    <property type="protein sequence ID" value="OXU19591.1"/>
    <property type="molecule type" value="Genomic_DNA"/>
</dbReference>
<organism evidence="1 2">
    <name type="scientific">Trichomalopsis sarcophagae</name>
    <dbReference type="NCBI Taxonomy" id="543379"/>
    <lineage>
        <taxon>Eukaryota</taxon>
        <taxon>Metazoa</taxon>
        <taxon>Ecdysozoa</taxon>
        <taxon>Arthropoda</taxon>
        <taxon>Hexapoda</taxon>
        <taxon>Insecta</taxon>
        <taxon>Pterygota</taxon>
        <taxon>Neoptera</taxon>
        <taxon>Endopterygota</taxon>
        <taxon>Hymenoptera</taxon>
        <taxon>Apocrita</taxon>
        <taxon>Proctotrupomorpha</taxon>
        <taxon>Chalcidoidea</taxon>
        <taxon>Pteromalidae</taxon>
        <taxon>Pteromalinae</taxon>
        <taxon>Trichomalopsis</taxon>
    </lineage>
</organism>
<evidence type="ECO:0000313" key="1">
    <source>
        <dbReference type="EMBL" id="OXU19591.1"/>
    </source>
</evidence>
<gene>
    <name evidence="1" type="ORF">TSAR_013443</name>
</gene>
<protein>
    <submittedName>
        <fullName evidence="1">Uncharacterized protein</fullName>
    </submittedName>
</protein>
<reference evidence="1 2" key="1">
    <citation type="journal article" date="2017" name="Curr. Biol.">
        <title>The Evolution of Venom by Co-option of Single-Copy Genes.</title>
        <authorList>
            <person name="Martinson E.O."/>
            <person name="Mrinalini"/>
            <person name="Kelkar Y.D."/>
            <person name="Chang C.H."/>
            <person name="Werren J.H."/>
        </authorList>
    </citation>
    <scope>NUCLEOTIDE SEQUENCE [LARGE SCALE GENOMIC DNA]</scope>
    <source>
        <strain evidence="1 2">Alberta</strain>
        <tissue evidence="1">Whole body</tissue>
    </source>
</reference>
<keyword evidence="2" id="KW-1185">Reference proteome</keyword>
<dbReference type="Proteomes" id="UP000215335">
    <property type="component" value="Unassembled WGS sequence"/>
</dbReference>
<sequence length="67" mass="7563">LAKINLEFSSFKESVRSFLLVSRVSYQFYESRLAKTTSGTLLFLLNGRYSGRTSSVTNTYKSQTNPA</sequence>
<accession>A0A232EMM4</accession>
<dbReference type="AlphaFoldDB" id="A0A232EMM4"/>